<reference evidence="3" key="1">
    <citation type="submission" date="2023-08" db="EMBL/GenBank/DDBJ databases">
        <title>Comparative genomics and taxonomic characterization of three novel marine species of genus Marivirga.</title>
        <authorList>
            <person name="Muhammad N."/>
            <person name="Kim S.-G."/>
        </authorList>
    </citation>
    <scope>NUCLEOTIDE SEQUENCE [LARGE SCALE GENOMIC DNA]</scope>
    <source>
        <strain evidence="3">ABR2-2</strain>
    </source>
</reference>
<keyword evidence="1" id="KW-0732">Signal</keyword>
<name>A0AA51N7K4_9BACT</name>
<dbReference type="InterPro" id="IPR025665">
    <property type="entry name" value="Beta-barrel_OMP_2"/>
</dbReference>
<dbReference type="AlphaFoldDB" id="A0AA51N7K4"/>
<proteinExistence type="predicted"/>
<evidence type="ECO:0000313" key="4">
    <source>
        <dbReference type="Proteomes" id="UP001244443"/>
    </source>
</evidence>
<organism evidence="3 4">
    <name type="scientific">Marivirga arenosa</name>
    <dbReference type="NCBI Taxonomy" id="3059076"/>
    <lineage>
        <taxon>Bacteria</taxon>
        <taxon>Pseudomonadati</taxon>
        <taxon>Bacteroidota</taxon>
        <taxon>Cytophagia</taxon>
        <taxon>Cytophagales</taxon>
        <taxon>Marivirgaceae</taxon>
        <taxon>Marivirga</taxon>
    </lineage>
</organism>
<dbReference type="RefSeq" id="WP_308357919.1">
    <property type="nucleotide sequence ID" value="NZ_CP129970.2"/>
</dbReference>
<protein>
    <submittedName>
        <fullName evidence="3">Outer membrane beta-barrel protein</fullName>
    </submittedName>
</protein>
<dbReference type="Pfam" id="PF13568">
    <property type="entry name" value="OMP_b-brl_2"/>
    <property type="match status" value="1"/>
</dbReference>
<dbReference type="Proteomes" id="UP001244443">
    <property type="component" value="Chromosome"/>
</dbReference>
<feature type="domain" description="Outer membrane protein beta-barrel" evidence="2">
    <location>
        <begin position="121"/>
        <end position="280"/>
    </location>
</feature>
<feature type="signal peptide" evidence="1">
    <location>
        <begin position="1"/>
        <end position="22"/>
    </location>
</feature>
<evidence type="ECO:0000313" key="3">
    <source>
        <dbReference type="EMBL" id="WMN07707.1"/>
    </source>
</evidence>
<gene>
    <name evidence="3" type="ORF">QYS48_29615</name>
</gene>
<evidence type="ECO:0000256" key="1">
    <source>
        <dbReference type="SAM" id="SignalP"/>
    </source>
</evidence>
<keyword evidence="4" id="KW-1185">Reference proteome</keyword>
<accession>A0AA51N7K4</accession>
<evidence type="ECO:0000259" key="2">
    <source>
        <dbReference type="Pfam" id="PF13568"/>
    </source>
</evidence>
<sequence length="340" mass="39077">MPVNKIFILSFCILAFSFLANAQTSCVQNLRDARNAYDEGRLKTLSNLLSNCVEDGFTKEEKVEALRLITLSHLFNEDQAEAEKSYLKLLKINPEFTPNEESDPIELIILAENFDAEPKFFFGFKGGASYNIMQIQYESNHNLLLPGTYDLPLGISGGLFFQYPITKEISANLEAIYNFRNTILNRPIESAEGNNFQIIEETQQWLEMPILVNYKLPWVKKFLLEATAGPSFHYLLMSGVNLNGLGEELNNYDMLSFRNQFNMSGILGLRANFKELGVNFITTELLFQYRILDEVNKSAMTEQQRLELNSVAYSNFDYKGHAIWLRLGIRFPYFKPELKK</sequence>
<dbReference type="EMBL" id="CP129970">
    <property type="protein sequence ID" value="WMN07707.1"/>
    <property type="molecule type" value="Genomic_DNA"/>
</dbReference>
<feature type="chain" id="PRO_5041415288" evidence="1">
    <location>
        <begin position="23"/>
        <end position="340"/>
    </location>
</feature>